<dbReference type="InterPro" id="IPR007139">
    <property type="entry name" value="DUF349"/>
</dbReference>
<organism evidence="3 4">
    <name type="scientific">Cesiribacter andamanensis AMV16</name>
    <dbReference type="NCBI Taxonomy" id="1279009"/>
    <lineage>
        <taxon>Bacteria</taxon>
        <taxon>Pseudomonadati</taxon>
        <taxon>Bacteroidota</taxon>
        <taxon>Cytophagia</taxon>
        <taxon>Cytophagales</taxon>
        <taxon>Cesiribacteraceae</taxon>
        <taxon>Cesiribacter</taxon>
    </lineage>
</organism>
<dbReference type="Proteomes" id="UP000011910">
    <property type="component" value="Unassembled WGS sequence"/>
</dbReference>
<sequence length="742" mass="86521">MTSDKDKHAPEHQTGERQETEAAANQTPTPEEQPSTSVPEASSGDPEDPSLRNEAEGKGFDPDTVESPPAGTTDMAEDPQEAQVAAAAPRPTAADAPVPPSVDHTLASDDIQDLDDPQTLAPTAEIVHPQIIGDAPDAPAAEEQAPDQASTADAHEHEEEEEDDHDHDHPATPDFHDMPKGQLVEHAEELLSLTDIRRADRLVHDIKHFIDEIQQQERQNALDRFKQEGGEENDFDYHGDELDRRFDEVFRKIRDQKHRHFSDQNRQREENLKRKNEVLAQLREFVDSEEHNTSLKDLKKIQEEWKKIGPVPPQYNSNLWANYNALLDRFYNNRSILYELKELDRRKNLEAKQEIVERAERLLGMENQKQATRELRELHEEFRHIGPVPREEQEPLWQRFKDISDKIYDKRRDHLKQLNEELEANLLKKRELGDKIQEFLEFDSDRITEWNEKTKQLLALQKEWEAIGGLPRQVAKEVNKYFWAAFKGFFNNKNRFFKELERKREENLQQKEALVQEAESLKDNENWGETAERFKELQRNWKEIGPVPERQRDDVYKRFKAAADAFFERKRSQGKSANAEQEENLRHKMEVIGQIEQMAATGSQDIEQFLTLEEAYESYGFVPRNAIGKVREAYAAATEKFIQNLKDLSPEDREKLRLQSQLSRIKSTPDSDRKLRQKENNIRRQMSKIENDISLWQNNLEFFASSKNADKLKDEFLSKISEAQQELDRLREQLRIVIENES</sequence>
<comment type="caution">
    <text evidence="3">The sequence shown here is derived from an EMBL/GenBank/DDBJ whole genome shotgun (WGS) entry which is preliminary data.</text>
</comment>
<dbReference type="RefSeq" id="WP_009196881.1">
    <property type="nucleotide sequence ID" value="NZ_AODQ01000121.1"/>
</dbReference>
<keyword evidence="4" id="KW-1185">Reference proteome</keyword>
<feature type="compositionally biased region" description="Basic and acidic residues" evidence="2">
    <location>
        <begin position="49"/>
        <end position="61"/>
    </location>
</feature>
<evidence type="ECO:0000256" key="1">
    <source>
        <dbReference type="SAM" id="Coils"/>
    </source>
</evidence>
<evidence type="ECO:0000313" key="4">
    <source>
        <dbReference type="Proteomes" id="UP000011910"/>
    </source>
</evidence>
<keyword evidence="1" id="KW-0175">Coiled coil</keyword>
<feature type="compositionally biased region" description="Low complexity" evidence="2">
    <location>
        <begin position="134"/>
        <end position="149"/>
    </location>
</feature>
<feature type="compositionally biased region" description="Basic and acidic residues" evidence="2">
    <location>
        <begin position="166"/>
        <end position="180"/>
    </location>
</feature>
<feature type="coiled-coil region" evidence="1">
    <location>
        <begin position="713"/>
        <end position="740"/>
    </location>
</feature>
<dbReference type="PATRIC" id="fig|1279009.4.peg.3542"/>
<feature type="compositionally biased region" description="Low complexity" evidence="2">
    <location>
        <begin position="81"/>
        <end position="96"/>
    </location>
</feature>
<accession>M7N231</accession>
<gene>
    <name evidence="3" type="ORF">ADICEAN_03500</name>
</gene>
<feature type="coiled-coil region" evidence="1">
    <location>
        <begin position="497"/>
        <end position="524"/>
    </location>
</feature>
<feature type="region of interest" description="Disordered" evidence="2">
    <location>
        <begin position="1"/>
        <end position="180"/>
    </location>
</feature>
<protein>
    <recommendedName>
        <fullName evidence="5">DUF349 domain-containing protein</fullName>
    </recommendedName>
</protein>
<evidence type="ECO:0008006" key="5">
    <source>
        <dbReference type="Google" id="ProtNLM"/>
    </source>
</evidence>
<dbReference type="eggNOG" id="COG0508">
    <property type="taxonomic scope" value="Bacteria"/>
</dbReference>
<dbReference type="STRING" id="1279009.ADICEAN_03500"/>
<evidence type="ECO:0000313" key="3">
    <source>
        <dbReference type="EMBL" id="EMR01367.1"/>
    </source>
</evidence>
<dbReference type="EMBL" id="AODQ01000121">
    <property type="protein sequence ID" value="EMR01367.1"/>
    <property type="molecule type" value="Genomic_DNA"/>
</dbReference>
<feature type="compositionally biased region" description="Basic and acidic residues" evidence="2">
    <location>
        <begin position="1"/>
        <end position="20"/>
    </location>
</feature>
<evidence type="ECO:0000256" key="2">
    <source>
        <dbReference type="SAM" id="MobiDB-lite"/>
    </source>
</evidence>
<feature type="compositionally biased region" description="Polar residues" evidence="2">
    <location>
        <begin position="23"/>
        <end position="40"/>
    </location>
</feature>
<reference evidence="3 4" key="1">
    <citation type="journal article" date="2013" name="Genome Announc.">
        <title>Draft Genome Sequence of Cesiribacter andamanensis Strain AMV16T, Isolated from a Soil Sample from a Mud Volcano in the Andaman Islands, India.</title>
        <authorList>
            <person name="Shivaji S."/>
            <person name="Ara S."/>
            <person name="Begum Z."/>
            <person name="Srinivas T.N."/>
            <person name="Singh A."/>
            <person name="Kumar Pinnaka A."/>
        </authorList>
    </citation>
    <scope>NUCLEOTIDE SEQUENCE [LARGE SCALE GENOMIC DNA]</scope>
    <source>
        <strain evidence="3 4">AMV16</strain>
    </source>
</reference>
<proteinExistence type="predicted"/>
<dbReference type="OrthoDB" id="5422202at2"/>
<dbReference type="Pfam" id="PF03993">
    <property type="entry name" value="DUF349"/>
    <property type="match status" value="5"/>
</dbReference>
<name>M7N231_9BACT</name>
<dbReference type="AlphaFoldDB" id="M7N231"/>